<accession>A0A5C8PR56</accession>
<reference evidence="1 2" key="1">
    <citation type="submission" date="2019-06" db="EMBL/GenBank/DDBJ databases">
        <title>New taxonomy in bacterial strain CC-CFT640, isolated from vineyard.</title>
        <authorList>
            <person name="Lin S.-Y."/>
            <person name="Tsai C.-F."/>
            <person name="Young C.-C."/>
        </authorList>
    </citation>
    <scope>NUCLEOTIDE SEQUENCE [LARGE SCALE GENOMIC DNA]</scope>
    <source>
        <strain evidence="1 2">CC-CFT640</strain>
    </source>
</reference>
<protein>
    <submittedName>
        <fullName evidence="1">Uncharacterized protein</fullName>
    </submittedName>
</protein>
<proteinExistence type="predicted"/>
<evidence type="ECO:0000313" key="1">
    <source>
        <dbReference type="EMBL" id="TXL78221.1"/>
    </source>
</evidence>
<dbReference type="AlphaFoldDB" id="A0A5C8PR56"/>
<organism evidence="1 2">
    <name type="scientific">Vineibacter terrae</name>
    <dbReference type="NCBI Taxonomy" id="2586908"/>
    <lineage>
        <taxon>Bacteria</taxon>
        <taxon>Pseudomonadati</taxon>
        <taxon>Pseudomonadota</taxon>
        <taxon>Alphaproteobacteria</taxon>
        <taxon>Hyphomicrobiales</taxon>
        <taxon>Vineibacter</taxon>
    </lineage>
</organism>
<dbReference type="Proteomes" id="UP000321638">
    <property type="component" value="Unassembled WGS sequence"/>
</dbReference>
<gene>
    <name evidence="1" type="ORF">FHP25_08465</name>
</gene>
<name>A0A5C8PR56_9HYPH</name>
<comment type="caution">
    <text evidence="1">The sequence shown here is derived from an EMBL/GenBank/DDBJ whole genome shotgun (WGS) entry which is preliminary data.</text>
</comment>
<dbReference type="OrthoDB" id="7947566at2"/>
<evidence type="ECO:0000313" key="2">
    <source>
        <dbReference type="Proteomes" id="UP000321638"/>
    </source>
</evidence>
<dbReference type="EMBL" id="VDUZ01000007">
    <property type="protein sequence ID" value="TXL78221.1"/>
    <property type="molecule type" value="Genomic_DNA"/>
</dbReference>
<sequence length="166" mass="18131">MTGWAIACLVTPALADSAPATGNFPFVEVRDEHGSLVQGPVTNNVVPLWPVRSCFGWVVTVPQRNRFVELVEVQKMPAPTRFDGGGFTINETQDTTTATRRDYVGNDGRLESAWCVNDADPEGEVVFEVHVEGRLVAEFKFCAVRLPAGSPFQLGELTCPQKFMGS</sequence>
<keyword evidence="2" id="KW-1185">Reference proteome</keyword>